<dbReference type="Proteomes" id="UP000297725">
    <property type="component" value="Unassembled WGS sequence"/>
</dbReference>
<dbReference type="Pfam" id="PF12459">
    <property type="entry name" value="DltX"/>
    <property type="match status" value="1"/>
</dbReference>
<name>A0AAJ5EFJ9_9ENTE</name>
<dbReference type="Proteomes" id="UP000296883">
    <property type="component" value="Chromosome"/>
</dbReference>
<accession>A0AAJ5EFJ9</accession>
<protein>
    <submittedName>
        <fullName evidence="3">Teichoic acid D-Ala incorporation-associated protein DltX</fullName>
    </submittedName>
</protein>
<proteinExistence type="predicted"/>
<feature type="transmembrane region" description="Helical" evidence="1">
    <location>
        <begin position="12"/>
        <end position="33"/>
    </location>
</feature>
<keyword evidence="4" id="KW-1185">Reference proteome</keyword>
<reference evidence="3 5" key="1">
    <citation type="submission" date="2019-03" db="EMBL/GenBank/DDBJ databases">
        <title>Vagococcus sp. was isolated fron gut of Carduelis flavirostris.</title>
        <authorList>
            <person name="Ge Y."/>
        </authorList>
    </citation>
    <scope>NUCLEOTIDE SEQUENCE [LARGE SCALE GENOMIC DNA]</scope>
    <source>
        <strain evidence="3 5">CF-210</strain>
    </source>
</reference>
<evidence type="ECO:0000313" key="2">
    <source>
        <dbReference type="EMBL" id="QCA29527.1"/>
    </source>
</evidence>
<dbReference type="AlphaFoldDB" id="A0AAJ5EFJ9"/>
<evidence type="ECO:0000313" key="5">
    <source>
        <dbReference type="Proteomes" id="UP000297725"/>
    </source>
</evidence>
<evidence type="ECO:0000256" key="1">
    <source>
        <dbReference type="SAM" id="Phobius"/>
    </source>
</evidence>
<reference evidence="2 4" key="2">
    <citation type="journal article" date="2020" name="Int. J. Syst. Evol. Microbiol.">
        <title>Vagococcus xieshaowenii sp. nov., isolated from snow finch (Montifringilla taczanowskii) cloacal content.</title>
        <authorList>
            <person name="Ge Y."/>
            <person name="Yang J."/>
            <person name="Lai X.H."/>
            <person name="Zhang G."/>
            <person name="Jin D."/>
            <person name="Lu S."/>
            <person name="Wang B."/>
            <person name="Huang Y."/>
            <person name="Huang Y."/>
            <person name="Ren Z."/>
            <person name="Zhang X."/>
            <person name="Xu J."/>
        </authorList>
    </citation>
    <scope>NUCLEOTIDE SEQUENCE [LARGE SCALE GENOMIC DNA]</scope>
    <source>
        <strain evidence="4">personal::cf-49</strain>
        <strain evidence="2">Personal::cf-49</strain>
    </source>
</reference>
<evidence type="ECO:0000313" key="4">
    <source>
        <dbReference type="Proteomes" id="UP000296883"/>
    </source>
</evidence>
<dbReference type="EMBL" id="SRHU01000009">
    <property type="protein sequence ID" value="TFZ42643.1"/>
    <property type="molecule type" value="Genomic_DNA"/>
</dbReference>
<keyword evidence="1" id="KW-1133">Transmembrane helix</keyword>
<dbReference type="InterPro" id="IPR021008">
    <property type="entry name" value="DltX"/>
</dbReference>
<gene>
    <name evidence="3" type="ORF">E4031_02805</name>
    <name evidence="2" type="ORF">E4Z98_09405</name>
</gene>
<evidence type="ECO:0000313" key="3">
    <source>
        <dbReference type="EMBL" id="TFZ42643.1"/>
    </source>
</evidence>
<dbReference type="EMBL" id="CP038865">
    <property type="protein sequence ID" value="QCA29527.1"/>
    <property type="molecule type" value="Genomic_DNA"/>
</dbReference>
<keyword evidence="1" id="KW-0472">Membrane</keyword>
<sequence>MKQLTKLLSNEWTIFSMKAVFYTGILVAMIYLYHFCHVGQGSFIYNQF</sequence>
<dbReference type="RefSeq" id="WP_135253819.1">
    <property type="nucleotide sequence ID" value="NZ_CP038865.1"/>
</dbReference>
<keyword evidence="1" id="KW-0812">Transmembrane</keyword>
<organism evidence="3 5">
    <name type="scientific">Vagococcus xieshaowenii</name>
    <dbReference type="NCBI Taxonomy" id="2562451"/>
    <lineage>
        <taxon>Bacteria</taxon>
        <taxon>Bacillati</taxon>
        <taxon>Bacillota</taxon>
        <taxon>Bacilli</taxon>
        <taxon>Lactobacillales</taxon>
        <taxon>Enterococcaceae</taxon>
        <taxon>Vagococcus</taxon>
    </lineage>
</organism>